<keyword evidence="6 8" id="KW-0472">Membrane</keyword>
<evidence type="ECO:0000259" key="9">
    <source>
        <dbReference type="PROSITE" id="PS50850"/>
    </source>
</evidence>
<dbReference type="PANTHER" id="PTHR48022">
    <property type="entry name" value="PLASTIDIC GLUCOSE TRANSPORTER 4"/>
    <property type="match status" value="1"/>
</dbReference>
<evidence type="ECO:0000256" key="2">
    <source>
        <dbReference type="ARBA" id="ARBA00010992"/>
    </source>
</evidence>
<comment type="similarity">
    <text evidence="2 7">Belongs to the major facilitator superfamily. Sugar transporter (TC 2.A.1.1) family.</text>
</comment>
<feature type="transmembrane region" description="Helical" evidence="8">
    <location>
        <begin position="281"/>
        <end position="303"/>
    </location>
</feature>
<evidence type="ECO:0000313" key="11">
    <source>
        <dbReference type="Proteomes" id="UP000799770"/>
    </source>
</evidence>
<dbReference type="GO" id="GO:0016020">
    <property type="term" value="C:membrane"/>
    <property type="evidence" value="ECO:0007669"/>
    <property type="project" value="UniProtKB-SubCell"/>
</dbReference>
<accession>A0A6A5YRF7</accession>
<evidence type="ECO:0000256" key="6">
    <source>
        <dbReference type="ARBA" id="ARBA00023136"/>
    </source>
</evidence>
<dbReference type="Pfam" id="PF00083">
    <property type="entry name" value="Sugar_tr"/>
    <property type="match status" value="1"/>
</dbReference>
<dbReference type="PANTHER" id="PTHR48022:SF10">
    <property type="entry name" value="MAJOR FACILITATOR SUPERFAMILY (MFS) PROFILE DOMAIN-CONTAINING PROTEIN"/>
    <property type="match status" value="1"/>
</dbReference>
<feature type="domain" description="Major facilitator superfamily (MFS) profile" evidence="9">
    <location>
        <begin position="25"/>
        <end position="467"/>
    </location>
</feature>
<evidence type="ECO:0000313" key="10">
    <source>
        <dbReference type="EMBL" id="KAF2109563.1"/>
    </source>
</evidence>
<dbReference type="InterPro" id="IPR005829">
    <property type="entry name" value="Sugar_transporter_CS"/>
</dbReference>
<keyword evidence="5 8" id="KW-1133">Transmembrane helix</keyword>
<proteinExistence type="inferred from homology"/>
<evidence type="ECO:0000256" key="5">
    <source>
        <dbReference type="ARBA" id="ARBA00022989"/>
    </source>
</evidence>
<dbReference type="SUPFAM" id="SSF103473">
    <property type="entry name" value="MFS general substrate transporter"/>
    <property type="match status" value="1"/>
</dbReference>
<evidence type="ECO:0000256" key="1">
    <source>
        <dbReference type="ARBA" id="ARBA00004141"/>
    </source>
</evidence>
<name>A0A6A5YRF7_9PLEO</name>
<dbReference type="InterPro" id="IPR003663">
    <property type="entry name" value="Sugar/inositol_transpt"/>
</dbReference>
<evidence type="ECO:0000256" key="4">
    <source>
        <dbReference type="ARBA" id="ARBA00022692"/>
    </source>
</evidence>
<dbReference type="Proteomes" id="UP000799770">
    <property type="component" value="Unassembled WGS sequence"/>
</dbReference>
<dbReference type="NCBIfam" id="TIGR00879">
    <property type="entry name" value="SP"/>
    <property type="match status" value="1"/>
</dbReference>
<feature type="transmembrane region" description="Helical" evidence="8">
    <location>
        <begin position="103"/>
        <end position="122"/>
    </location>
</feature>
<keyword evidence="4 8" id="KW-0812">Transmembrane</keyword>
<feature type="transmembrane region" description="Helical" evidence="8">
    <location>
        <begin position="22"/>
        <end position="52"/>
    </location>
</feature>
<dbReference type="OrthoDB" id="6612291at2759"/>
<feature type="transmembrane region" description="Helical" evidence="8">
    <location>
        <begin position="445"/>
        <end position="463"/>
    </location>
</feature>
<dbReference type="InterPro" id="IPR050360">
    <property type="entry name" value="MFS_Sugar_Transporters"/>
</dbReference>
<dbReference type="GO" id="GO:0005351">
    <property type="term" value="F:carbohydrate:proton symporter activity"/>
    <property type="evidence" value="ECO:0007669"/>
    <property type="project" value="TreeGrafter"/>
</dbReference>
<dbReference type="InterPro" id="IPR020846">
    <property type="entry name" value="MFS_dom"/>
</dbReference>
<organism evidence="10 11">
    <name type="scientific">Lophiotrema nucula</name>
    <dbReference type="NCBI Taxonomy" id="690887"/>
    <lineage>
        <taxon>Eukaryota</taxon>
        <taxon>Fungi</taxon>
        <taxon>Dikarya</taxon>
        <taxon>Ascomycota</taxon>
        <taxon>Pezizomycotina</taxon>
        <taxon>Dothideomycetes</taxon>
        <taxon>Pleosporomycetidae</taxon>
        <taxon>Pleosporales</taxon>
        <taxon>Lophiotremataceae</taxon>
        <taxon>Lophiotrema</taxon>
    </lineage>
</organism>
<dbReference type="PROSITE" id="PS50850">
    <property type="entry name" value="MFS"/>
    <property type="match status" value="1"/>
</dbReference>
<comment type="subcellular location">
    <subcellularLocation>
        <location evidence="1">Membrane</location>
        <topology evidence="1">Multi-pass membrane protein</topology>
    </subcellularLocation>
</comment>
<feature type="transmembrane region" description="Helical" evidence="8">
    <location>
        <begin position="72"/>
        <end position="91"/>
    </location>
</feature>
<feature type="transmembrane region" description="Helical" evidence="8">
    <location>
        <begin position="344"/>
        <end position="366"/>
    </location>
</feature>
<gene>
    <name evidence="10" type="ORF">BDV96DRAFT_651992</name>
</gene>
<feature type="transmembrane region" description="Helical" evidence="8">
    <location>
        <begin position="372"/>
        <end position="396"/>
    </location>
</feature>
<keyword evidence="11" id="KW-1185">Reference proteome</keyword>
<evidence type="ECO:0000256" key="3">
    <source>
        <dbReference type="ARBA" id="ARBA00022448"/>
    </source>
</evidence>
<dbReference type="InterPro" id="IPR036259">
    <property type="entry name" value="MFS_trans_sf"/>
</dbReference>
<evidence type="ECO:0000256" key="7">
    <source>
        <dbReference type="RuleBase" id="RU003346"/>
    </source>
</evidence>
<evidence type="ECO:0000256" key="8">
    <source>
        <dbReference type="SAM" id="Phobius"/>
    </source>
</evidence>
<feature type="transmembrane region" description="Helical" evidence="8">
    <location>
        <begin position="191"/>
        <end position="213"/>
    </location>
</feature>
<dbReference type="EMBL" id="ML977342">
    <property type="protein sequence ID" value="KAF2109563.1"/>
    <property type="molecule type" value="Genomic_DNA"/>
</dbReference>
<dbReference type="AlphaFoldDB" id="A0A6A5YRF7"/>
<dbReference type="InterPro" id="IPR005828">
    <property type="entry name" value="MFS_sugar_transport-like"/>
</dbReference>
<dbReference type="FunFam" id="1.20.1250.20:FF:000078">
    <property type="entry name" value="MFS maltose transporter, putative"/>
    <property type="match status" value="1"/>
</dbReference>
<protein>
    <submittedName>
        <fullName evidence="10">MFS transporter</fullName>
    </submittedName>
</protein>
<dbReference type="PROSITE" id="PS00217">
    <property type="entry name" value="SUGAR_TRANSPORT_2"/>
    <property type="match status" value="1"/>
</dbReference>
<keyword evidence="3 7" id="KW-0813">Transport</keyword>
<dbReference type="Gene3D" id="1.20.1250.20">
    <property type="entry name" value="MFS general substrate transporter like domains"/>
    <property type="match status" value="1"/>
</dbReference>
<feature type="transmembrane region" description="Helical" evidence="8">
    <location>
        <begin position="315"/>
        <end position="337"/>
    </location>
</feature>
<feature type="transmembrane region" description="Helical" evidence="8">
    <location>
        <begin position="408"/>
        <end position="433"/>
    </location>
</feature>
<sequence>MAGGAAISANPLKLDLRSHLKCVLICFIATISTFQYGLDYAVIGGFLSMQGFLEVFGYRDERRQNWNIDPTVQQLISSLMVIGTFFSSLAVGPFSQRFGRKMGLWIACAVNFVATGIMLGTTSVGALYFSRFLLGISVGWFLTFSQVYVHEVAPAHLRGITFAVYQTQLSVGSVVGAAVDYATHNIPNRRAYQIPLAIMYAAPTIQALSLFWIPETPRWLMVQKREQEAETSLRKLRNANIDEAEFQAELAEIREGTRKQMEGSKAIFMDIWRGTHRRRTLLSIAVICFHAGTGSSWVVYYTTYYLEKAQVPDPFGYSILTTCCGIIGVLFSFLYVRKVDRRDIMLYGCLGCGLFQLMPAVAWSVAPGSKAAANAVVASVALFKFAYTTMGPYAWLIGGEYPNNQQRGYVFGIASALNFLFTWLGTFTAPFFINPAALNWNAQYGYIWFASNIIMVVFTYFLLPETKDRTLEEIHEMFEAKLPARKFKGYQCTIVEDVAKRAEKEVELGGREEIEQVGKEADV</sequence>
<reference evidence="10" key="1">
    <citation type="journal article" date="2020" name="Stud. Mycol.">
        <title>101 Dothideomycetes genomes: a test case for predicting lifestyles and emergence of pathogens.</title>
        <authorList>
            <person name="Haridas S."/>
            <person name="Albert R."/>
            <person name="Binder M."/>
            <person name="Bloem J."/>
            <person name="Labutti K."/>
            <person name="Salamov A."/>
            <person name="Andreopoulos B."/>
            <person name="Baker S."/>
            <person name="Barry K."/>
            <person name="Bills G."/>
            <person name="Bluhm B."/>
            <person name="Cannon C."/>
            <person name="Castanera R."/>
            <person name="Culley D."/>
            <person name="Daum C."/>
            <person name="Ezra D."/>
            <person name="Gonzalez J."/>
            <person name="Henrissat B."/>
            <person name="Kuo A."/>
            <person name="Liang C."/>
            <person name="Lipzen A."/>
            <person name="Lutzoni F."/>
            <person name="Magnuson J."/>
            <person name="Mondo S."/>
            <person name="Nolan M."/>
            <person name="Ohm R."/>
            <person name="Pangilinan J."/>
            <person name="Park H.-J."/>
            <person name="Ramirez L."/>
            <person name="Alfaro M."/>
            <person name="Sun H."/>
            <person name="Tritt A."/>
            <person name="Yoshinaga Y."/>
            <person name="Zwiers L.-H."/>
            <person name="Turgeon B."/>
            <person name="Goodwin S."/>
            <person name="Spatafora J."/>
            <person name="Crous P."/>
            <person name="Grigoriev I."/>
        </authorList>
    </citation>
    <scope>NUCLEOTIDE SEQUENCE</scope>
    <source>
        <strain evidence="10">CBS 627.86</strain>
    </source>
</reference>